<dbReference type="EMBL" id="MDYQ01000040">
    <property type="protein sequence ID" value="PRP85756.1"/>
    <property type="molecule type" value="Genomic_DNA"/>
</dbReference>
<reference evidence="1 2" key="1">
    <citation type="journal article" date="2018" name="Genome Biol. Evol.">
        <title>Multiple Roots of Fruiting Body Formation in Amoebozoa.</title>
        <authorList>
            <person name="Hillmann F."/>
            <person name="Forbes G."/>
            <person name="Novohradska S."/>
            <person name="Ferling I."/>
            <person name="Riege K."/>
            <person name="Groth M."/>
            <person name="Westermann M."/>
            <person name="Marz M."/>
            <person name="Spaller T."/>
            <person name="Winckler T."/>
            <person name="Schaap P."/>
            <person name="Glockner G."/>
        </authorList>
    </citation>
    <scope>NUCLEOTIDE SEQUENCE [LARGE SCALE GENOMIC DNA]</scope>
    <source>
        <strain evidence="1 2">Jena</strain>
    </source>
</reference>
<dbReference type="InParanoid" id="A0A2P6NP81"/>
<gene>
    <name evidence="1" type="ORF">PROFUN_06350</name>
</gene>
<evidence type="ECO:0000313" key="1">
    <source>
        <dbReference type="EMBL" id="PRP85756.1"/>
    </source>
</evidence>
<accession>A0A2P6NP81</accession>
<evidence type="ECO:0000313" key="2">
    <source>
        <dbReference type="Proteomes" id="UP000241769"/>
    </source>
</evidence>
<dbReference type="Proteomes" id="UP000241769">
    <property type="component" value="Unassembled WGS sequence"/>
</dbReference>
<dbReference type="AlphaFoldDB" id="A0A2P6NP81"/>
<comment type="caution">
    <text evidence="1">The sequence shown here is derived from an EMBL/GenBank/DDBJ whole genome shotgun (WGS) entry which is preliminary data.</text>
</comment>
<protein>
    <submittedName>
        <fullName evidence="1">Uncharacterized protein</fullName>
    </submittedName>
</protein>
<sequence>MGQLFVCPRRKEEIYANHLPYLEGRGDADDPTGEDDHRYYDVTIDRQFRSEDRQVDLRESSSNCIAAEINHKPQRPVRFHFACRKSI</sequence>
<organism evidence="1 2">
    <name type="scientific">Planoprotostelium fungivorum</name>
    <dbReference type="NCBI Taxonomy" id="1890364"/>
    <lineage>
        <taxon>Eukaryota</taxon>
        <taxon>Amoebozoa</taxon>
        <taxon>Evosea</taxon>
        <taxon>Variosea</taxon>
        <taxon>Cavosteliida</taxon>
        <taxon>Cavosteliaceae</taxon>
        <taxon>Planoprotostelium</taxon>
    </lineage>
</organism>
<proteinExistence type="predicted"/>
<keyword evidence="2" id="KW-1185">Reference proteome</keyword>
<name>A0A2P6NP81_9EUKA</name>